<evidence type="ECO:0000313" key="1">
    <source>
        <dbReference type="EMBL" id="KIN07938.1"/>
    </source>
</evidence>
<reference evidence="1 2" key="1">
    <citation type="submission" date="2014-04" db="EMBL/GenBank/DDBJ databases">
        <authorList>
            <consortium name="DOE Joint Genome Institute"/>
            <person name="Kuo A."/>
            <person name="Martino E."/>
            <person name="Perotto S."/>
            <person name="Kohler A."/>
            <person name="Nagy L.G."/>
            <person name="Floudas D."/>
            <person name="Copeland A."/>
            <person name="Barry K.W."/>
            <person name="Cichocki N."/>
            <person name="Veneault-Fourrey C."/>
            <person name="LaButti K."/>
            <person name="Lindquist E.A."/>
            <person name="Lipzen A."/>
            <person name="Lundell T."/>
            <person name="Morin E."/>
            <person name="Murat C."/>
            <person name="Sun H."/>
            <person name="Tunlid A."/>
            <person name="Henrissat B."/>
            <person name="Grigoriev I.V."/>
            <person name="Hibbett D.S."/>
            <person name="Martin F."/>
            <person name="Nordberg H.P."/>
            <person name="Cantor M.N."/>
            <person name="Hua S.X."/>
        </authorList>
    </citation>
    <scope>NUCLEOTIDE SEQUENCE [LARGE SCALE GENOMIC DNA]</scope>
    <source>
        <strain evidence="1 2">Zn</strain>
    </source>
</reference>
<evidence type="ECO:0000313" key="2">
    <source>
        <dbReference type="Proteomes" id="UP000054321"/>
    </source>
</evidence>
<proteinExistence type="predicted"/>
<accession>A0A0C3E0T1</accession>
<reference evidence="2" key="2">
    <citation type="submission" date="2015-01" db="EMBL/GenBank/DDBJ databases">
        <title>Evolutionary Origins and Diversification of the Mycorrhizal Mutualists.</title>
        <authorList>
            <consortium name="DOE Joint Genome Institute"/>
            <consortium name="Mycorrhizal Genomics Consortium"/>
            <person name="Kohler A."/>
            <person name="Kuo A."/>
            <person name="Nagy L.G."/>
            <person name="Floudas D."/>
            <person name="Copeland A."/>
            <person name="Barry K.W."/>
            <person name="Cichocki N."/>
            <person name="Veneault-Fourrey C."/>
            <person name="LaButti K."/>
            <person name="Lindquist E.A."/>
            <person name="Lipzen A."/>
            <person name="Lundell T."/>
            <person name="Morin E."/>
            <person name="Murat C."/>
            <person name="Riley R."/>
            <person name="Ohm R."/>
            <person name="Sun H."/>
            <person name="Tunlid A."/>
            <person name="Henrissat B."/>
            <person name="Grigoriev I.V."/>
            <person name="Hibbett D.S."/>
            <person name="Martin F."/>
        </authorList>
    </citation>
    <scope>NUCLEOTIDE SEQUENCE [LARGE SCALE GENOMIC DNA]</scope>
    <source>
        <strain evidence="2">Zn</strain>
    </source>
</reference>
<sequence length="114" mass="12383">MSNYTILYSTQEACSQPNVTIPPPPFLPIDSTSVSFCTISNYLPIADIILSACCDLNTTAPNQSSNFRNQILTSGYDADNCAWRYCNMKGPNGVSSFESCLNRTTSASVEGNCF</sequence>
<name>A0A0C3E0T1_OIDMZ</name>
<dbReference type="InParanoid" id="A0A0C3E0T1"/>
<organism evidence="1 2">
    <name type="scientific">Oidiodendron maius (strain Zn)</name>
    <dbReference type="NCBI Taxonomy" id="913774"/>
    <lineage>
        <taxon>Eukaryota</taxon>
        <taxon>Fungi</taxon>
        <taxon>Dikarya</taxon>
        <taxon>Ascomycota</taxon>
        <taxon>Pezizomycotina</taxon>
        <taxon>Leotiomycetes</taxon>
        <taxon>Leotiomycetes incertae sedis</taxon>
        <taxon>Myxotrichaceae</taxon>
        <taxon>Oidiodendron</taxon>
    </lineage>
</organism>
<feature type="non-terminal residue" evidence="1">
    <location>
        <position position="114"/>
    </location>
</feature>
<dbReference type="EMBL" id="KN832870">
    <property type="protein sequence ID" value="KIN07938.1"/>
    <property type="molecule type" value="Genomic_DNA"/>
</dbReference>
<dbReference type="HOGENOM" id="CLU_2126978_0_0_1"/>
<gene>
    <name evidence="1" type="ORF">OIDMADRAFT_16400</name>
</gene>
<dbReference type="Proteomes" id="UP000054321">
    <property type="component" value="Unassembled WGS sequence"/>
</dbReference>
<protein>
    <submittedName>
        <fullName evidence="1">Uncharacterized protein</fullName>
    </submittedName>
</protein>
<dbReference type="AlphaFoldDB" id="A0A0C3E0T1"/>
<keyword evidence="2" id="KW-1185">Reference proteome</keyword>